<dbReference type="RefSeq" id="WP_377200220.1">
    <property type="nucleotide sequence ID" value="NZ_JBHUHF010000001.1"/>
</dbReference>
<reference evidence="3" key="1">
    <citation type="journal article" date="2019" name="Int. J. Syst. Evol. Microbiol.">
        <title>The Global Catalogue of Microorganisms (GCM) 10K type strain sequencing project: providing services to taxonomists for standard genome sequencing and annotation.</title>
        <authorList>
            <consortium name="The Broad Institute Genomics Platform"/>
            <consortium name="The Broad Institute Genome Sequencing Center for Infectious Disease"/>
            <person name="Wu L."/>
            <person name="Ma J."/>
        </authorList>
    </citation>
    <scope>NUCLEOTIDE SEQUENCE [LARGE SCALE GENOMIC DNA]</scope>
    <source>
        <strain evidence="3">CCM 7043</strain>
    </source>
</reference>
<comment type="caution">
    <text evidence="2">The sequence shown here is derived from an EMBL/GenBank/DDBJ whole genome shotgun (WGS) entry which is preliminary data.</text>
</comment>
<name>A0ABW4VDB0_9MICO</name>
<dbReference type="Proteomes" id="UP001597338">
    <property type="component" value="Unassembled WGS sequence"/>
</dbReference>
<proteinExistence type="predicted"/>
<dbReference type="EMBL" id="JBHUHF010000001">
    <property type="protein sequence ID" value="MFD2028545.1"/>
    <property type="molecule type" value="Genomic_DNA"/>
</dbReference>
<evidence type="ECO:0000313" key="2">
    <source>
        <dbReference type="EMBL" id="MFD2028545.1"/>
    </source>
</evidence>
<gene>
    <name evidence="2" type="ORF">ACFSL2_23865</name>
</gene>
<dbReference type="SUPFAM" id="SSF53041">
    <property type="entry name" value="Resolvase-like"/>
    <property type="match status" value="1"/>
</dbReference>
<keyword evidence="3" id="KW-1185">Reference proteome</keyword>
<dbReference type="SMART" id="SM00857">
    <property type="entry name" value="Resolvase"/>
    <property type="match status" value="1"/>
</dbReference>
<accession>A0ABW4VDB0</accession>
<organism evidence="2 3">
    <name type="scientific">Promicromonospora aerolata</name>
    <dbReference type="NCBI Taxonomy" id="195749"/>
    <lineage>
        <taxon>Bacteria</taxon>
        <taxon>Bacillati</taxon>
        <taxon>Actinomycetota</taxon>
        <taxon>Actinomycetes</taxon>
        <taxon>Micrococcales</taxon>
        <taxon>Promicromonosporaceae</taxon>
        <taxon>Promicromonospora</taxon>
    </lineage>
</organism>
<dbReference type="InterPro" id="IPR006119">
    <property type="entry name" value="Resolv_N"/>
</dbReference>
<evidence type="ECO:0000313" key="3">
    <source>
        <dbReference type="Proteomes" id="UP001597338"/>
    </source>
</evidence>
<feature type="domain" description="Resolvase/invertase-type recombinase catalytic" evidence="1">
    <location>
        <begin position="3"/>
        <end position="125"/>
    </location>
</feature>
<sequence length="125" mass="13292">MSAAAYTYTAGPTPEAHDRQRSACVALARALHLDIARTYSDQAGARPELARLHSDASAGRVSVVFVASLDRLSCTLPAAPQIIADLHDAGVNVYAANYETRQLADVTTFADTLPVAIPASSRLRR</sequence>
<protein>
    <submittedName>
        <fullName evidence="2">Recombinase family protein</fullName>
    </submittedName>
</protein>
<dbReference type="Pfam" id="PF00239">
    <property type="entry name" value="Resolvase"/>
    <property type="match status" value="1"/>
</dbReference>
<dbReference type="InterPro" id="IPR036162">
    <property type="entry name" value="Resolvase-like_N_sf"/>
</dbReference>
<dbReference type="Gene3D" id="3.40.50.1390">
    <property type="entry name" value="Resolvase, N-terminal catalytic domain"/>
    <property type="match status" value="1"/>
</dbReference>
<evidence type="ECO:0000259" key="1">
    <source>
        <dbReference type="SMART" id="SM00857"/>
    </source>
</evidence>